<dbReference type="Proteomes" id="UP001163046">
    <property type="component" value="Unassembled WGS sequence"/>
</dbReference>
<dbReference type="EMBL" id="MU827309">
    <property type="protein sequence ID" value="KAJ7360457.1"/>
    <property type="molecule type" value="Genomic_DNA"/>
</dbReference>
<sequence length="286" mass="31727">MGCSPSHAVIINSSPTHDTICLQPRIYMVSESTLCLLQDVGELRVFHVDERNPETAIERFRGAQDQLQNPLLFHPQLRRRPRGINDLNTGDLQQAAAGSSSVASEQTDENVRVRIEITEDEEEQCDDVDEICGDTSVNDCDNNAIRTESPESPNAHSVTVEVYSYKQSSDVLLDEGEVQDNVGDSEGRCELLSVGNDAATQPETSEEQDEIREIHDEGMMDNRGDPLKHAAFTWSETDDQAMETIDNGANQDSETDQTVLIRITSESTQGIATVNQENKLIDNFDD</sequence>
<keyword evidence="3" id="KW-1185">Reference proteome</keyword>
<evidence type="ECO:0000313" key="3">
    <source>
        <dbReference type="Proteomes" id="UP001163046"/>
    </source>
</evidence>
<gene>
    <name evidence="2" type="ORF">OS493_015558</name>
</gene>
<name>A0A9X0CKV0_9CNID</name>
<feature type="compositionally biased region" description="Low complexity" evidence="1">
    <location>
        <begin position="95"/>
        <end position="104"/>
    </location>
</feature>
<protein>
    <submittedName>
        <fullName evidence="2">Uncharacterized protein</fullName>
    </submittedName>
</protein>
<dbReference type="OrthoDB" id="5960670at2759"/>
<reference evidence="2" key="1">
    <citation type="submission" date="2023-01" db="EMBL/GenBank/DDBJ databases">
        <title>Genome assembly of the deep-sea coral Lophelia pertusa.</title>
        <authorList>
            <person name="Herrera S."/>
            <person name="Cordes E."/>
        </authorList>
    </citation>
    <scope>NUCLEOTIDE SEQUENCE</scope>
    <source>
        <strain evidence="2">USNM1676648</strain>
        <tissue evidence="2">Polyp</tissue>
    </source>
</reference>
<dbReference type="AlphaFoldDB" id="A0A9X0CKV0"/>
<proteinExistence type="predicted"/>
<accession>A0A9X0CKV0</accession>
<evidence type="ECO:0000313" key="2">
    <source>
        <dbReference type="EMBL" id="KAJ7360457.1"/>
    </source>
</evidence>
<comment type="caution">
    <text evidence="2">The sequence shown here is derived from an EMBL/GenBank/DDBJ whole genome shotgun (WGS) entry which is preliminary data.</text>
</comment>
<organism evidence="2 3">
    <name type="scientific">Desmophyllum pertusum</name>
    <dbReference type="NCBI Taxonomy" id="174260"/>
    <lineage>
        <taxon>Eukaryota</taxon>
        <taxon>Metazoa</taxon>
        <taxon>Cnidaria</taxon>
        <taxon>Anthozoa</taxon>
        <taxon>Hexacorallia</taxon>
        <taxon>Scleractinia</taxon>
        <taxon>Caryophylliina</taxon>
        <taxon>Caryophylliidae</taxon>
        <taxon>Desmophyllum</taxon>
    </lineage>
</organism>
<evidence type="ECO:0000256" key="1">
    <source>
        <dbReference type="SAM" id="MobiDB-lite"/>
    </source>
</evidence>
<feature type="region of interest" description="Disordered" evidence="1">
    <location>
        <begin position="82"/>
        <end position="109"/>
    </location>
</feature>